<evidence type="ECO:0000313" key="6">
    <source>
        <dbReference type="EMBL" id="GAA0145365.1"/>
    </source>
</evidence>
<dbReference type="InterPro" id="IPR011047">
    <property type="entry name" value="Quinoprotein_ADH-like_sf"/>
</dbReference>
<dbReference type="InterPro" id="IPR001680">
    <property type="entry name" value="WD40_rpt"/>
</dbReference>
<evidence type="ECO:0000256" key="3">
    <source>
        <dbReference type="PROSITE-ProRule" id="PRU00221"/>
    </source>
</evidence>
<dbReference type="PROSITE" id="PS50082">
    <property type="entry name" value="WD_REPEATS_2"/>
    <property type="match status" value="1"/>
</dbReference>
<evidence type="ECO:0000256" key="2">
    <source>
        <dbReference type="ARBA" id="ARBA00023242"/>
    </source>
</evidence>
<dbReference type="PANTHER" id="PTHR45290">
    <property type="entry name" value="OS03G0300300 PROTEIN"/>
    <property type="match status" value="1"/>
</dbReference>
<dbReference type="SUPFAM" id="SSF50998">
    <property type="entry name" value="Quinoprotein alcohol dehydrogenase-like"/>
    <property type="match status" value="1"/>
</dbReference>
<dbReference type="AlphaFoldDB" id="A0AAV3P1B0"/>
<dbReference type="GO" id="GO:0005730">
    <property type="term" value="C:nucleolus"/>
    <property type="evidence" value="ECO:0007669"/>
    <property type="project" value="UniProtKB-SubCell"/>
</dbReference>
<dbReference type="Proteomes" id="UP001454036">
    <property type="component" value="Unassembled WGS sequence"/>
</dbReference>
<dbReference type="InterPro" id="IPR007148">
    <property type="entry name" value="SSU_processome_Utp12"/>
</dbReference>
<dbReference type="InterPro" id="IPR015943">
    <property type="entry name" value="WD40/YVTN_repeat-like_dom_sf"/>
</dbReference>
<dbReference type="EMBL" id="BAABME010000771">
    <property type="protein sequence ID" value="GAA0145365.1"/>
    <property type="molecule type" value="Genomic_DNA"/>
</dbReference>
<evidence type="ECO:0000313" key="7">
    <source>
        <dbReference type="Proteomes" id="UP001454036"/>
    </source>
</evidence>
<feature type="region of interest" description="Disordered" evidence="4">
    <location>
        <begin position="565"/>
        <end position="602"/>
    </location>
</feature>
<keyword evidence="2" id="KW-0539">Nucleus</keyword>
<accession>A0AAV3P1B0</accession>
<feature type="compositionally biased region" description="Acidic residues" evidence="4">
    <location>
        <begin position="574"/>
        <end position="602"/>
    </location>
</feature>
<dbReference type="Pfam" id="PF00400">
    <property type="entry name" value="WD40"/>
    <property type="match status" value="4"/>
</dbReference>
<dbReference type="Gene3D" id="2.130.10.10">
    <property type="entry name" value="YVTN repeat-like/Quinoprotein amine dehydrogenase"/>
    <property type="match status" value="1"/>
</dbReference>
<dbReference type="Pfam" id="PF04003">
    <property type="entry name" value="Utp12"/>
    <property type="match status" value="1"/>
</dbReference>
<protein>
    <recommendedName>
        <fullName evidence="5">Small-subunit processome Utp12 domain-containing protein</fullName>
    </recommendedName>
</protein>
<name>A0AAV3P1B0_LITER</name>
<keyword evidence="3" id="KW-0853">WD repeat</keyword>
<evidence type="ECO:0000259" key="5">
    <source>
        <dbReference type="Pfam" id="PF04003"/>
    </source>
</evidence>
<proteinExistence type="predicted"/>
<keyword evidence="7" id="KW-1185">Reference proteome</keyword>
<comment type="caution">
    <text evidence="6">The sequence shown here is derived from an EMBL/GenBank/DDBJ whole genome shotgun (WGS) entry which is preliminary data.</text>
</comment>
<dbReference type="PANTHER" id="PTHR45290:SF1">
    <property type="entry name" value="OS03G0300300 PROTEIN"/>
    <property type="match status" value="1"/>
</dbReference>
<evidence type="ECO:0000256" key="1">
    <source>
        <dbReference type="ARBA" id="ARBA00004604"/>
    </source>
</evidence>
<feature type="repeat" description="WD" evidence="3">
    <location>
        <begin position="12"/>
        <end position="42"/>
    </location>
</feature>
<feature type="domain" description="Small-subunit processome Utp12" evidence="5">
    <location>
        <begin position="465"/>
        <end position="555"/>
    </location>
</feature>
<reference evidence="6 7" key="1">
    <citation type="submission" date="2024-01" db="EMBL/GenBank/DDBJ databases">
        <title>The complete chloroplast genome sequence of Lithospermum erythrorhizon: insights into the phylogenetic relationship among Boraginaceae species and the maternal lineages of purple gromwells.</title>
        <authorList>
            <person name="Okada T."/>
            <person name="Watanabe K."/>
        </authorList>
    </citation>
    <scope>NUCLEOTIDE SEQUENCE [LARGE SCALE GENOMIC DNA]</scope>
</reference>
<sequence>MNSSNIRELLSAFSPAQDFLAISSADGRVKIWDTVKGQLQTEFAELALAETDNFFGKPESGHLSMDYKCMKWLSLDKKKKRKLGTSLLILGTGSGDVLALDVAAGHLKWRVNDCHPGGVTAVSIPSRGSCIYTAGADGMVSELDSYSGSLLRKFRACTKAISSMSVSADGKLIATAAGQLKIFNNSDQRKLQKFSGHPGSTRCIVFSDDGKYVLSSAVGERYIAVWMIDGSKTKTACCSLAMDHPAIYLDCKLTNPKDTESSGLCVLAISEVGICYFFQGQNIEELRNSKPTKICVSFDDIPKKYKESLPIIFAAKLQTVAGPASGHVFLAYGLPVKPSFEKIVVHSGTDIRLNSSLNGMLLPISQSLKSKKKKNSQNLVTALDRANAEDALLPVPKVLDFPYKKTGVQLVVSRDDLDNLNADFGTFCMEDRLRSLGLITPSEDLASSPALDSSMLNDITLETCVPQKKMKASILSMTPGEAYSLLKVLLSSWQSRSYNGKYVLSWVYCILVNHHDYIVSQEPMTHLLDSLYKLSKSKGDSIRSLLQLSGCLQLVMAQIHKATTDKGERLEHDEMLDESEEEEDVDEVMYGVEEDSETSEDE</sequence>
<comment type="subcellular location">
    <subcellularLocation>
        <location evidence="1">Nucleus</location>
        <location evidence="1">Nucleolus</location>
    </subcellularLocation>
</comment>
<gene>
    <name evidence="6" type="ORF">LIER_05577</name>
</gene>
<dbReference type="SMART" id="SM00320">
    <property type="entry name" value="WD40"/>
    <property type="match status" value="4"/>
</dbReference>
<organism evidence="6 7">
    <name type="scientific">Lithospermum erythrorhizon</name>
    <name type="common">Purple gromwell</name>
    <name type="synonym">Lithospermum officinale var. erythrorhizon</name>
    <dbReference type="NCBI Taxonomy" id="34254"/>
    <lineage>
        <taxon>Eukaryota</taxon>
        <taxon>Viridiplantae</taxon>
        <taxon>Streptophyta</taxon>
        <taxon>Embryophyta</taxon>
        <taxon>Tracheophyta</taxon>
        <taxon>Spermatophyta</taxon>
        <taxon>Magnoliopsida</taxon>
        <taxon>eudicotyledons</taxon>
        <taxon>Gunneridae</taxon>
        <taxon>Pentapetalae</taxon>
        <taxon>asterids</taxon>
        <taxon>lamiids</taxon>
        <taxon>Boraginales</taxon>
        <taxon>Boraginaceae</taxon>
        <taxon>Boraginoideae</taxon>
        <taxon>Lithospermeae</taxon>
        <taxon>Lithospermum</taxon>
    </lineage>
</organism>
<evidence type="ECO:0000256" key="4">
    <source>
        <dbReference type="SAM" id="MobiDB-lite"/>
    </source>
</evidence>